<dbReference type="EMBL" id="FWFD01000003">
    <property type="protein sequence ID" value="SLM84722.1"/>
    <property type="molecule type" value="Genomic_DNA"/>
</dbReference>
<organism evidence="6 7">
    <name type="scientific">Vagococcus fluvialis bH819</name>
    <dbReference type="NCBI Taxonomy" id="1255619"/>
    <lineage>
        <taxon>Bacteria</taxon>
        <taxon>Bacillati</taxon>
        <taxon>Bacillota</taxon>
        <taxon>Bacilli</taxon>
        <taxon>Lactobacillales</taxon>
        <taxon>Enterococcaceae</taxon>
        <taxon>Vagococcus</taxon>
    </lineage>
</organism>
<dbReference type="PANTHER" id="PTHR32329:SF2">
    <property type="entry name" value="BIFUNCTIONAL PROTEIN [INCLUDES 2-HYDROXYACYL-COA DEHYDRATASE (N-TER) AND ITS ACTIVATOR DOMAIN (C_TERM)"/>
    <property type="match status" value="1"/>
</dbReference>
<feature type="domain" description="ATPase BadF/BadG/BcrA/BcrD type" evidence="5">
    <location>
        <begin position="4"/>
        <end position="243"/>
    </location>
</feature>
<protein>
    <submittedName>
        <fullName evidence="6">Benzoyl-CoA reductase subunit BadG</fullName>
        <ecNumber evidence="6">1.3.7.8</ecNumber>
    </submittedName>
</protein>
<dbReference type="Pfam" id="PF01869">
    <property type="entry name" value="BcrAD_BadFG"/>
    <property type="match status" value="1"/>
</dbReference>
<comment type="cofactor">
    <cofactor evidence="1">
        <name>[4Fe-4S] cluster</name>
        <dbReference type="ChEBI" id="CHEBI:49883"/>
    </cofactor>
</comment>
<dbReference type="GO" id="GO:0046872">
    <property type="term" value="F:metal ion binding"/>
    <property type="evidence" value="ECO:0007669"/>
    <property type="project" value="UniProtKB-KW"/>
</dbReference>
<dbReference type="SUPFAM" id="SSF53067">
    <property type="entry name" value="Actin-like ATPase domain"/>
    <property type="match status" value="1"/>
</dbReference>
<keyword evidence="2" id="KW-0479">Metal-binding</keyword>
<dbReference type="EC" id="1.3.7.8" evidence="6"/>
<dbReference type="GO" id="GO:0051536">
    <property type="term" value="F:iron-sulfur cluster binding"/>
    <property type="evidence" value="ECO:0007669"/>
    <property type="project" value="UniProtKB-KW"/>
</dbReference>
<keyword evidence="3" id="KW-0408">Iron</keyword>
<dbReference type="InterPro" id="IPR008275">
    <property type="entry name" value="CoA_E_activase_dom"/>
</dbReference>
<dbReference type="Proteomes" id="UP000195918">
    <property type="component" value="Unassembled WGS sequence"/>
</dbReference>
<keyword evidence="6" id="KW-0560">Oxidoreductase</keyword>
<dbReference type="CDD" id="cd24109">
    <property type="entry name" value="ASKHA_NBD_YjiL-like"/>
    <property type="match status" value="1"/>
</dbReference>
<evidence type="ECO:0000256" key="4">
    <source>
        <dbReference type="ARBA" id="ARBA00023014"/>
    </source>
</evidence>
<sequence>MRVIGLDSGSTTTKGVLMENDKIVKYALVLTSGNPRKAMNDILNQLNSDEETLLVTTGYGRKLIESDKCVTEITCHAKGANFLNPDVTSIIDIGGQDSKTIKLNSLGQVEEFNMNDKCAAGTGRFVEVLMRILGEDISCLDEFVESAEVVKINSMCTVFAETEVISLVAKGEERENIALGVLHSICHRIQGQYLKITPQEKELIFFSGGLAGSKVMKEILEKFTNKKVVTHPLAQYTGAIGAARMIKQKN</sequence>
<dbReference type="InterPro" id="IPR051805">
    <property type="entry name" value="Dehydratase_Activator_Redct"/>
</dbReference>
<keyword evidence="4" id="KW-0411">Iron-sulfur</keyword>
<dbReference type="InterPro" id="IPR043129">
    <property type="entry name" value="ATPase_NBD"/>
</dbReference>
<evidence type="ECO:0000313" key="7">
    <source>
        <dbReference type="Proteomes" id="UP000195918"/>
    </source>
</evidence>
<dbReference type="RefSeq" id="WP_086950374.1">
    <property type="nucleotide sequence ID" value="NZ_FWFD01000003.1"/>
</dbReference>
<keyword evidence="7" id="KW-1185">Reference proteome</keyword>
<dbReference type="InterPro" id="IPR002731">
    <property type="entry name" value="ATPase_BadF"/>
</dbReference>
<name>A0A1X6WKF2_9ENTE</name>
<evidence type="ECO:0000313" key="6">
    <source>
        <dbReference type="EMBL" id="SLM84722.1"/>
    </source>
</evidence>
<evidence type="ECO:0000256" key="3">
    <source>
        <dbReference type="ARBA" id="ARBA00023004"/>
    </source>
</evidence>
<proteinExistence type="predicted"/>
<evidence type="ECO:0000259" key="5">
    <source>
        <dbReference type="Pfam" id="PF01869"/>
    </source>
</evidence>
<evidence type="ECO:0000256" key="2">
    <source>
        <dbReference type="ARBA" id="ARBA00022723"/>
    </source>
</evidence>
<dbReference type="GO" id="GO:0018522">
    <property type="term" value="F:benzoyl-CoA reductase activity"/>
    <property type="evidence" value="ECO:0007669"/>
    <property type="project" value="UniProtKB-EC"/>
</dbReference>
<gene>
    <name evidence="6" type="ORF">FM121_01420</name>
</gene>
<accession>A0A1X6WKF2</accession>
<evidence type="ECO:0000256" key="1">
    <source>
        <dbReference type="ARBA" id="ARBA00001966"/>
    </source>
</evidence>
<dbReference type="AlphaFoldDB" id="A0A1X6WKF2"/>
<dbReference type="OrthoDB" id="9802715at2"/>
<dbReference type="Gene3D" id="3.30.420.40">
    <property type="match status" value="2"/>
</dbReference>
<dbReference type="PANTHER" id="PTHR32329">
    <property type="entry name" value="BIFUNCTIONAL PROTEIN [INCLUDES 2-HYDROXYACYL-COA DEHYDRATASE (N-TER) AND ITS ACTIVATOR DOMAIN (C_TERM)-RELATED"/>
    <property type="match status" value="1"/>
</dbReference>
<reference evidence="7" key="1">
    <citation type="submission" date="2017-02" db="EMBL/GenBank/DDBJ databases">
        <authorList>
            <person name="Dridi B."/>
        </authorList>
    </citation>
    <scope>NUCLEOTIDE SEQUENCE [LARGE SCALE GENOMIC DNA]</scope>
    <source>
        <strain evidence="7">bH819</strain>
    </source>
</reference>
<dbReference type="NCBIfam" id="TIGR00241">
    <property type="entry name" value="CoA_E_activ"/>
    <property type="match status" value="1"/>
</dbReference>